<evidence type="ECO:0000313" key="1">
    <source>
        <dbReference type="EMBL" id="GAH82502.1"/>
    </source>
</evidence>
<comment type="caution">
    <text evidence="1">The sequence shown here is derived from an EMBL/GenBank/DDBJ whole genome shotgun (WGS) entry which is preliminary data.</text>
</comment>
<sequence length="61" mass="7164">MPEEFLCKDKFGGDVYWNSDEFCETGVCVDCEFEKGKCPNKYIDEEDGDALYCVWYQSKKK</sequence>
<accession>X1ILD8</accession>
<proteinExistence type="predicted"/>
<organism evidence="1">
    <name type="scientific">marine sediment metagenome</name>
    <dbReference type="NCBI Taxonomy" id="412755"/>
    <lineage>
        <taxon>unclassified sequences</taxon>
        <taxon>metagenomes</taxon>
        <taxon>ecological metagenomes</taxon>
    </lineage>
</organism>
<dbReference type="EMBL" id="BARU01043547">
    <property type="protein sequence ID" value="GAH82502.1"/>
    <property type="molecule type" value="Genomic_DNA"/>
</dbReference>
<dbReference type="AlphaFoldDB" id="X1ILD8"/>
<protein>
    <submittedName>
        <fullName evidence="1">Uncharacterized protein</fullName>
    </submittedName>
</protein>
<name>X1ILD8_9ZZZZ</name>
<reference evidence="1" key="1">
    <citation type="journal article" date="2014" name="Front. Microbiol.">
        <title>High frequency of phylogenetically diverse reductive dehalogenase-homologous genes in deep subseafloor sedimentary metagenomes.</title>
        <authorList>
            <person name="Kawai M."/>
            <person name="Futagami T."/>
            <person name="Toyoda A."/>
            <person name="Takaki Y."/>
            <person name="Nishi S."/>
            <person name="Hori S."/>
            <person name="Arai W."/>
            <person name="Tsubouchi T."/>
            <person name="Morono Y."/>
            <person name="Uchiyama I."/>
            <person name="Ito T."/>
            <person name="Fujiyama A."/>
            <person name="Inagaki F."/>
            <person name="Takami H."/>
        </authorList>
    </citation>
    <scope>NUCLEOTIDE SEQUENCE</scope>
    <source>
        <strain evidence="1">Expedition CK06-06</strain>
    </source>
</reference>
<gene>
    <name evidence="1" type="ORF">S03H2_66654</name>
</gene>